<feature type="non-terminal residue" evidence="1">
    <location>
        <position position="37"/>
    </location>
</feature>
<proteinExistence type="predicted"/>
<keyword evidence="2" id="KW-1185">Reference proteome</keyword>
<reference evidence="1 2" key="1">
    <citation type="submission" date="2021-06" db="EMBL/GenBank/DDBJ databases">
        <title>Caerostris darwini draft genome.</title>
        <authorList>
            <person name="Kono N."/>
            <person name="Arakawa K."/>
        </authorList>
    </citation>
    <scope>NUCLEOTIDE SEQUENCE [LARGE SCALE GENOMIC DNA]</scope>
</reference>
<dbReference type="EMBL" id="BPLQ01011894">
    <property type="protein sequence ID" value="GIY60966.1"/>
    <property type="molecule type" value="Genomic_DNA"/>
</dbReference>
<name>A0AAV4UST8_9ARAC</name>
<organism evidence="1 2">
    <name type="scientific">Caerostris darwini</name>
    <dbReference type="NCBI Taxonomy" id="1538125"/>
    <lineage>
        <taxon>Eukaryota</taxon>
        <taxon>Metazoa</taxon>
        <taxon>Ecdysozoa</taxon>
        <taxon>Arthropoda</taxon>
        <taxon>Chelicerata</taxon>
        <taxon>Arachnida</taxon>
        <taxon>Araneae</taxon>
        <taxon>Araneomorphae</taxon>
        <taxon>Entelegynae</taxon>
        <taxon>Araneoidea</taxon>
        <taxon>Araneidae</taxon>
        <taxon>Caerostris</taxon>
    </lineage>
</organism>
<dbReference type="Proteomes" id="UP001054837">
    <property type="component" value="Unassembled WGS sequence"/>
</dbReference>
<dbReference type="AlphaFoldDB" id="A0AAV4UST8"/>
<accession>A0AAV4UST8</accession>
<evidence type="ECO:0000313" key="1">
    <source>
        <dbReference type="EMBL" id="GIY60966.1"/>
    </source>
</evidence>
<comment type="caution">
    <text evidence="1">The sequence shown here is derived from an EMBL/GenBank/DDBJ whole genome shotgun (WGS) entry which is preliminary data.</text>
</comment>
<sequence>MNNGANKCSIVATKSTIGAAVTISTNNSGNFSESKIG</sequence>
<evidence type="ECO:0000313" key="2">
    <source>
        <dbReference type="Proteomes" id="UP001054837"/>
    </source>
</evidence>
<protein>
    <submittedName>
        <fullName evidence="1">Uncharacterized protein</fullName>
    </submittedName>
</protein>
<gene>
    <name evidence="1" type="ORF">CDAR_436141</name>
</gene>